<sequence length="102" mass="11273">MDAGEELLQRVITYVLDPAIRVVFTLGLFLFLWGLIQYLWEVKEGKTDGHGKSHMLYGLVGMLIMVSVYGIIALIVNSFGLNIASTDVSRVNDIQVGNPFGN</sequence>
<proteinExistence type="predicted"/>
<dbReference type="Proteomes" id="UP000176377">
    <property type="component" value="Unassembled WGS sequence"/>
</dbReference>
<keyword evidence="1" id="KW-1133">Transmembrane helix</keyword>
<dbReference type="AlphaFoldDB" id="A0A1F6DHC5"/>
<evidence type="ECO:0000313" key="3">
    <source>
        <dbReference type="Proteomes" id="UP000176377"/>
    </source>
</evidence>
<feature type="transmembrane region" description="Helical" evidence="1">
    <location>
        <begin position="56"/>
        <end position="76"/>
    </location>
</feature>
<accession>A0A1F6DHC5</accession>
<keyword evidence="1" id="KW-0812">Transmembrane</keyword>
<comment type="caution">
    <text evidence="2">The sequence shown here is derived from an EMBL/GenBank/DDBJ whole genome shotgun (WGS) entry which is preliminary data.</text>
</comment>
<keyword evidence="1" id="KW-0472">Membrane</keyword>
<organism evidence="2 3">
    <name type="scientific">Candidatus Kaiserbacteria bacterium RIFCSPHIGHO2_01_FULL_56_24</name>
    <dbReference type="NCBI Taxonomy" id="1798487"/>
    <lineage>
        <taxon>Bacteria</taxon>
        <taxon>Candidatus Kaiseribacteriota</taxon>
    </lineage>
</organism>
<dbReference type="EMBL" id="MFLA01000001">
    <property type="protein sequence ID" value="OGG60813.1"/>
    <property type="molecule type" value="Genomic_DNA"/>
</dbReference>
<evidence type="ECO:0000313" key="2">
    <source>
        <dbReference type="EMBL" id="OGG60813.1"/>
    </source>
</evidence>
<gene>
    <name evidence="2" type="ORF">A2765_01755</name>
</gene>
<feature type="transmembrane region" description="Helical" evidence="1">
    <location>
        <begin position="12"/>
        <end position="36"/>
    </location>
</feature>
<protein>
    <submittedName>
        <fullName evidence="2">Uncharacterized protein</fullName>
    </submittedName>
</protein>
<evidence type="ECO:0000256" key="1">
    <source>
        <dbReference type="SAM" id="Phobius"/>
    </source>
</evidence>
<reference evidence="2 3" key="1">
    <citation type="journal article" date="2016" name="Nat. Commun.">
        <title>Thousands of microbial genomes shed light on interconnected biogeochemical processes in an aquifer system.</title>
        <authorList>
            <person name="Anantharaman K."/>
            <person name="Brown C.T."/>
            <person name="Hug L.A."/>
            <person name="Sharon I."/>
            <person name="Castelle C.J."/>
            <person name="Probst A.J."/>
            <person name="Thomas B.C."/>
            <person name="Singh A."/>
            <person name="Wilkins M.J."/>
            <person name="Karaoz U."/>
            <person name="Brodie E.L."/>
            <person name="Williams K.H."/>
            <person name="Hubbard S.S."/>
            <person name="Banfield J.F."/>
        </authorList>
    </citation>
    <scope>NUCLEOTIDE SEQUENCE [LARGE SCALE GENOMIC DNA]</scope>
</reference>
<name>A0A1F6DHC5_9BACT</name>